<dbReference type="Proteomes" id="UP001367676">
    <property type="component" value="Unassembled WGS sequence"/>
</dbReference>
<comment type="caution">
    <text evidence="1">The sequence shown here is derived from an EMBL/GenBank/DDBJ whole genome shotgun (WGS) entry which is preliminary data.</text>
</comment>
<proteinExistence type="predicted"/>
<sequence>MSRLVLVVDLHSRVEKLLVVFHCSPEVNFTTSSISSHVPTHAPFSNIFEVPPHITIRCLIFRLDVSFFGWMSQFSSGCLNFRLDVPFFV</sequence>
<keyword evidence="2" id="KW-1185">Reference proteome</keyword>
<evidence type="ECO:0000313" key="2">
    <source>
        <dbReference type="Proteomes" id="UP001367676"/>
    </source>
</evidence>
<dbReference type="AlphaFoldDB" id="A0AAN9TEJ3"/>
<protein>
    <submittedName>
        <fullName evidence="1">Uncharacterized protein</fullName>
    </submittedName>
</protein>
<organism evidence="1 2">
    <name type="scientific">Parthenolecanium corni</name>
    <dbReference type="NCBI Taxonomy" id="536013"/>
    <lineage>
        <taxon>Eukaryota</taxon>
        <taxon>Metazoa</taxon>
        <taxon>Ecdysozoa</taxon>
        <taxon>Arthropoda</taxon>
        <taxon>Hexapoda</taxon>
        <taxon>Insecta</taxon>
        <taxon>Pterygota</taxon>
        <taxon>Neoptera</taxon>
        <taxon>Paraneoptera</taxon>
        <taxon>Hemiptera</taxon>
        <taxon>Sternorrhyncha</taxon>
        <taxon>Coccoidea</taxon>
        <taxon>Coccidae</taxon>
        <taxon>Parthenolecanium</taxon>
    </lineage>
</organism>
<dbReference type="EMBL" id="JBBCAQ010000033">
    <property type="protein sequence ID" value="KAK7582648.1"/>
    <property type="molecule type" value="Genomic_DNA"/>
</dbReference>
<reference evidence="1 2" key="1">
    <citation type="submission" date="2024-03" db="EMBL/GenBank/DDBJ databases">
        <title>Adaptation during the transition from Ophiocordyceps entomopathogen to insect associate is accompanied by gene loss and intensified selection.</title>
        <authorList>
            <person name="Ward C.M."/>
            <person name="Onetto C.A."/>
            <person name="Borneman A.R."/>
        </authorList>
    </citation>
    <scope>NUCLEOTIDE SEQUENCE [LARGE SCALE GENOMIC DNA]</scope>
    <source>
        <strain evidence="1">AWRI1</strain>
        <tissue evidence="1">Single Adult Female</tissue>
    </source>
</reference>
<accession>A0AAN9TEJ3</accession>
<evidence type="ECO:0000313" key="1">
    <source>
        <dbReference type="EMBL" id="KAK7582648.1"/>
    </source>
</evidence>
<gene>
    <name evidence="1" type="ORF">V9T40_014093</name>
</gene>
<name>A0AAN9TEJ3_9HEMI</name>